<accession>A0A1I4ZJ15</accession>
<dbReference type="EMBL" id="FOVF01000026">
    <property type="protein sequence ID" value="SFN50252.1"/>
    <property type="molecule type" value="Genomic_DNA"/>
</dbReference>
<dbReference type="Gene3D" id="3.40.50.1820">
    <property type="entry name" value="alpha/beta hydrolase"/>
    <property type="match status" value="1"/>
</dbReference>
<keyword evidence="3" id="KW-1185">Reference proteome</keyword>
<proteinExistence type="predicted"/>
<evidence type="ECO:0000313" key="3">
    <source>
        <dbReference type="Proteomes" id="UP000198575"/>
    </source>
</evidence>
<dbReference type="InterPro" id="IPR029058">
    <property type="entry name" value="AB_hydrolase_fold"/>
</dbReference>
<dbReference type="PANTHER" id="PTHR43194">
    <property type="entry name" value="HYDROLASE ALPHA/BETA FOLD FAMILY"/>
    <property type="match status" value="1"/>
</dbReference>
<dbReference type="RefSeq" id="WP_092409483.1">
    <property type="nucleotide sequence ID" value="NZ_FOVF01000026.1"/>
</dbReference>
<dbReference type="Proteomes" id="UP000198575">
    <property type="component" value="Unassembled WGS sequence"/>
</dbReference>
<gene>
    <name evidence="2" type="ORF">SAMN05216289_12633</name>
</gene>
<evidence type="ECO:0000313" key="2">
    <source>
        <dbReference type="EMBL" id="SFN50252.1"/>
    </source>
</evidence>
<dbReference type="GO" id="GO:0016787">
    <property type="term" value="F:hydrolase activity"/>
    <property type="evidence" value="ECO:0007669"/>
    <property type="project" value="UniProtKB-KW"/>
</dbReference>
<keyword evidence="2" id="KW-0378">Hydrolase</keyword>
<dbReference type="Pfam" id="PF00561">
    <property type="entry name" value="Abhydrolase_1"/>
    <property type="match status" value="1"/>
</dbReference>
<dbReference type="InterPro" id="IPR050228">
    <property type="entry name" value="Carboxylesterase_BioH"/>
</dbReference>
<dbReference type="AlphaFoldDB" id="A0A1I4ZJ15"/>
<protein>
    <submittedName>
        <fullName evidence="2">Lysophospholipase, alpha-beta hydrolase superfamily</fullName>
    </submittedName>
</protein>
<dbReference type="STRING" id="578942.SAMN05216289_12633"/>
<name>A0A1I4ZJ15_9GAMM</name>
<evidence type="ECO:0000259" key="1">
    <source>
        <dbReference type="Pfam" id="PF00561"/>
    </source>
</evidence>
<sequence length="278" mass="29594">MSAAIEAARPVNDEPRSGDFISDDGLRLRWYRWGDEADPVPVVLHHGFAASSDSNWLATGIVDALRRAGRSVVSLDARGHGRSDAPHDPERYGEARMALDLRALIDRLGIRAFDLFGYSMGAVVSLLVASSDRRVRRLIVGGVGEGVLKSGGVDLRVMQREAIIAALLTDDPASITHPGVALFRSFAEYTGSDLRALAAQAMRMHDAPIALDAIACPALVLAGQDDILAANIEALAAALPEASSARMPGGHLDAVRDPRFAELATRFLGEASRTPSNP</sequence>
<dbReference type="SUPFAM" id="SSF53474">
    <property type="entry name" value="alpha/beta-Hydrolases"/>
    <property type="match status" value="1"/>
</dbReference>
<dbReference type="PANTHER" id="PTHR43194:SF2">
    <property type="entry name" value="PEROXISOMAL MEMBRANE PROTEIN LPX1"/>
    <property type="match status" value="1"/>
</dbReference>
<dbReference type="OrthoDB" id="9793083at2"/>
<reference evidence="2 3" key="1">
    <citation type="submission" date="2016-10" db="EMBL/GenBank/DDBJ databases">
        <authorList>
            <person name="de Groot N.N."/>
        </authorList>
    </citation>
    <scope>NUCLEOTIDE SEQUENCE [LARGE SCALE GENOMIC DNA]</scope>
    <source>
        <strain evidence="2 3">CGMCC 1.7659</strain>
    </source>
</reference>
<dbReference type="InterPro" id="IPR000073">
    <property type="entry name" value="AB_hydrolase_1"/>
</dbReference>
<feature type="domain" description="AB hydrolase-1" evidence="1">
    <location>
        <begin position="41"/>
        <end position="139"/>
    </location>
</feature>
<organism evidence="2 3">
    <name type="scientific">Dokdonella immobilis</name>
    <dbReference type="NCBI Taxonomy" id="578942"/>
    <lineage>
        <taxon>Bacteria</taxon>
        <taxon>Pseudomonadati</taxon>
        <taxon>Pseudomonadota</taxon>
        <taxon>Gammaproteobacteria</taxon>
        <taxon>Lysobacterales</taxon>
        <taxon>Rhodanobacteraceae</taxon>
        <taxon>Dokdonella</taxon>
    </lineage>
</organism>